<name>A0A9Q3UST3_9FLAO</name>
<evidence type="ECO:0000313" key="3">
    <source>
        <dbReference type="EMBL" id="MCC9033732.1"/>
    </source>
</evidence>
<proteinExistence type="predicted"/>
<evidence type="ECO:0000313" key="2">
    <source>
        <dbReference type="EMBL" id="MBD3906938.1"/>
    </source>
</evidence>
<gene>
    <name evidence="2" type="ORF">IEW27_20330</name>
    <name evidence="3" type="ORF">LNP80_05590</name>
</gene>
<feature type="transmembrane region" description="Helical" evidence="1">
    <location>
        <begin position="79"/>
        <end position="99"/>
    </location>
</feature>
<evidence type="ECO:0000313" key="4">
    <source>
        <dbReference type="Proteomes" id="UP000603715"/>
    </source>
</evidence>
<dbReference type="AlphaFoldDB" id="A0A9Q3UST3"/>
<protein>
    <submittedName>
        <fullName evidence="3">Uncharacterized protein</fullName>
    </submittedName>
</protein>
<evidence type="ECO:0000313" key="5">
    <source>
        <dbReference type="Proteomes" id="UP001107960"/>
    </source>
</evidence>
<reference evidence="4" key="2">
    <citation type="submission" date="2023-07" db="EMBL/GenBank/DDBJ databases">
        <title>Description of novel Chryseobacterium sp. strain C-2.</title>
        <authorList>
            <person name="Saticioglu I.B."/>
        </authorList>
    </citation>
    <scope>NUCLEOTIDE SEQUENCE [LARGE SCALE GENOMIC DNA]</scope>
    <source>
        <strain evidence="4">C-2</strain>
    </source>
</reference>
<keyword evidence="1" id="KW-0812">Transmembrane</keyword>
<reference evidence="3" key="1">
    <citation type="submission" date="2021-11" db="EMBL/GenBank/DDBJ databases">
        <title>Description of novel Chryseobacterium species.</title>
        <authorList>
            <person name="Saticioglu I.B."/>
            <person name="Ay H."/>
            <person name="Altun S."/>
            <person name="Duman M."/>
        </authorList>
    </citation>
    <scope>NUCLEOTIDE SEQUENCE</scope>
    <source>
        <strain evidence="3">C-39</strain>
    </source>
</reference>
<keyword evidence="4" id="KW-1185">Reference proteome</keyword>
<sequence length="100" mass="11681">MKKVYSIIISSVLTLIIFRIFDGLAILKIGTTKIGTTKIGIDAYPKILFYIFVTLNFVVFFIANNKFYSIVKNQKYKYWKLFALTLLIAIITDLLFFFYN</sequence>
<feature type="transmembrane region" description="Helical" evidence="1">
    <location>
        <begin position="7"/>
        <end position="27"/>
    </location>
</feature>
<accession>A0A9Q3UST3</accession>
<keyword evidence="1" id="KW-0472">Membrane</keyword>
<feature type="transmembrane region" description="Helical" evidence="1">
    <location>
        <begin position="47"/>
        <end position="67"/>
    </location>
</feature>
<comment type="caution">
    <text evidence="3">The sequence shown here is derived from an EMBL/GenBank/DDBJ whole genome shotgun (WGS) entry which is preliminary data.</text>
</comment>
<keyword evidence="1" id="KW-1133">Transmembrane helix</keyword>
<reference evidence="2" key="3">
    <citation type="submission" date="2024-05" db="EMBL/GenBank/DDBJ databases">
        <title>Description of novel Chryseobacterium sp. strain C-2.</title>
        <authorList>
            <person name="Saticioglu I.B."/>
        </authorList>
    </citation>
    <scope>NUCLEOTIDE SEQUENCE</scope>
    <source>
        <strain evidence="2">C-2</strain>
    </source>
</reference>
<dbReference type="Proteomes" id="UP000603715">
    <property type="component" value="Unassembled WGS sequence"/>
</dbReference>
<dbReference type="Proteomes" id="UP001107960">
    <property type="component" value="Unassembled WGS sequence"/>
</dbReference>
<organism evidence="3 5">
    <name type="scientific">Chryseobacterium muglaense</name>
    <dbReference type="NCBI Taxonomy" id="2893752"/>
    <lineage>
        <taxon>Bacteria</taxon>
        <taxon>Pseudomonadati</taxon>
        <taxon>Bacteroidota</taxon>
        <taxon>Flavobacteriia</taxon>
        <taxon>Flavobacteriales</taxon>
        <taxon>Weeksellaceae</taxon>
        <taxon>Chryseobacterium group</taxon>
        <taxon>Chryseobacterium</taxon>
    </lineage>
</organism>
<dbReference type="EMBL" id="JACXXP010000045">
    <property type="protein sequence ID" value="MBD3906938.1"/>
    <property type="molecule type" value="Genomic_DNA"/>
</dbReference>
<evidence type="ECO:0000256" key="1">
    <source>
        <dbReference type="SAM" id="Phobius"/>
    </source>
</evidence>
<dbReference type="EMBL" id="JAJJML010000001">
    <property type="protein sequence ID" value="MCC9033732.1"/>
    <property type="molecule type" value="Genomic_DNA"/>
</dbReference>
<dbReference type="RefSeq" id="WP_191181308.1">
    <property type="nucleotide sequence ID" value="NZ_JACXXP010000045.1"/>
</dbReference>